<feature type="compositionally biased region" description="Low complexity" evidence="1">
    <location>
        <begin position="53"/>
        <end position="62"/>
    </location>
</feature>
<dbReference type="EMBL" id="KZ824799">
    <property type="protein sequence ID" value="RAH80990.1"/>
    <property type="molecule type" value="Genomic_DNA"/>
</dbReference>
<feature type="compositionally biased region" description="Polar residues" evidence="1">
    <location>
        <begin position="22"/>
        <end position="33"/>
    </location>
</feature>
<feature type="region of interest" description="Disordered" evidence="1">
    <location>
        <begin position="51"/>
        <end position="78"/>
    </location>
</feature>
<proteinExistence type="predicted"/>
<dbReference type="GeneID" id="37175957"/>
<dbReference type="RefSeq" id="XP_025526884.1">
    <property type="nucleotide sequence ID" value="XM_025672265.1"/>
</dbReference>
<reference evidence="2 3" key="1">
    <citation type="submission" date="2018-02" db="EMBL/GenBank/DDBJ databases">
        <title>The genomes of Aspergillus section Nigri reveals drivers in fungal speciation.</title>
        <authorList>
            <consortium name="DOE Joint Genome Institute"/>
            <person name="Vesth T.C."/>
            <person name="Nybo J."/>
            <person name="Theobald S."/>
            <person name="Brandl J."/>
            <person name="Frisvad J.C."/>
            <person name="Nielsen K.F."/>
            <person name="Lyhne E.K."/>
            <person name="Kogle M.E."/>
            <person name="Kuo A."/>
            <person name="Riley R."/>
            <person name="Clum A."/>
            <person name="Nolan M."/>
            <person name="Lipzen A."/>
            <person name="Salamov A."/>
            <person name="Henrissat B."/>
            <person name="Wiebenga A."/>
            <person name="De vries R.P."/>
            <person name="Grigoriev I.V."/>
            <person name="Mortensen U.H."/>
            <person name="Andersen M.R."/>
            <person name="Baker S.E."/>
        </authorList>
    </citation>
    <scope>NUCLEOTIDE SEQUENCE [LARGE SCALE GENOMIC DNA]</scope>
    <source>
        <strain evidence="2 3">CBS 114.51</strain>
    </source>
</reference>
<dbReference type="AlphaFoldDB" id="A0A8T8WZC2"/>
<dbReference type="Proteomes" id="UP000249497">
    <property type="component" value="Unassembled WGS sequence"/>
</dbReference>
<evidence type="ECO:0000313" key="3">
    <source>
        <dbReference type="Proteomes" id="UP000249497"/>
    </source>
</evidence>
<feature type="compositionally biased region" description="Basic and acidic residues" evidence="1">
    <location>
        <begin position="106"/>
        <end position="116"/>
    </location>
</feature>
<feature type="compositionally biased region" description="Basic and acidic residues" evidence="1">
    <location>
        <begin position="9"/>
        <end position="19"/>
    </location>
</feature>
<feature type="region of interest" description="Disordered" evidence="1">
    <location>
        <begin position="1"/>
        <end position="36"/>
    </location>
</feature>
<protein>
    <submittedName>
        <fullName evidence="2">Uncharacterized protein</fullName>
    </submittedName>
</protein>
<feature type="region of interest" description="Disordered" evidence="1">
    <location>
        <begin position="90"/>
        <end position="116"/>
    </location>
</feature>
<keyword evidence="3" id="KW-1185">Reference proteome</keyword>
<sequence length="116" mass="13183">MGLASYTEPWRHSRSDRPCVRKTSTPGQSSRAVSKTRKIKIEQGRITFKRSAYHSSSSRSVRPMVDGERRSGSWLPSTMGRTALLKSKEAKHQIAKHNHQLLNPRKANESNARKQN</sequence>
<name>A0A8T8WZC2_ASPJA</name>
<evidence type="ECO:0000313" key="2">
    <source>
        <dbReference type="EMBL" id="RAH80990.1"/>
    </source>
</evidence>
<evidence type="ECO:0000256" key="1">
    <source>
        <dbReference type="SAM" id="MobiDB-lite"/>
    </source>
</evidence>
<gene>
    <name evidence="2" type="ORF">BO86DRAFT_389952</name>
</gene>
<organism evidence="2 3">
    <name type="scientific">Aspergillus japonicus CBS 114.51</name>
    <dbReference type="NCBI Taxonomy" id="1448312"/>
    <lineage>
        <taxon>Eukaryota</taxon>
        <taxon>Fungi</taxon>
        <taxon>Dikarya</taxon>
        <taxon>Ascomycota</taxon>
        <taxon>Pezizomycotina</taxon>
        <taxon>Eurotiomycetes</taxon>
        <taxon>Eurotiomycetidae</taxon>
        <taxon>Eurotiales</taxon>
        <taxon>Aspergillaceae</taxon>
        <taxon>Aspergillus</taxon>
        <taxon>Aspergillus subgen. Circumdati</taxon>
    </lineage>
</organism>
<accession>A0A8T8WZC2</accession>